<dbReference type="SUPFAM" id="SSF51306">
    <property type="entry name" value="LexA/Signal peptidase"/>
    <property type="match status" value="1"/>
</dbReference>
<accession>A0A6G9AQT9</accession>
<dbReference type="AlphaFoldDB" id="A0A6G9AQT9"/>
<reference evidence="2 3" key="1">
    <citation type="submission" date="2020-03" db="EMBL/GenBank/DDBJ databases">
        <authorList>
            <person name="Kim M.K."/>
        </authorList>
    </citation>
    <scope>NUCLEOTIDE SEQUENCE [LARGE SCALE GENOMIC DNA]</scope>
    <source>
        <strain evidence="2 3">BT328</strain>
    </source>
</reference>
<dbReference type="InterPro" id="IPR050077">
    <property type="entry name" value="LexA_repressor"/>
</dbReference>
<dbReference type="CDD" id="cd06529">
    <property type="entry name" value="S24_LexA-like"/>
    <property type="match status" value="1"/>
</dbReference>
<proteinExistence type="predicted"/>
<dbReference type="InterPro" id="IPR015927">
    <property type="entry name" value="Peptidase_S24_S26A/B/C"/>
</dbReference>
<dbReference type="GO" id="GO:0003887">
    <property type="term" value="F:DNA-directed DNA polymerase activity"/>
    <property type="evidence" value="ECO:0007669"/>
    <property type="project" value="UniProtKB-EC"/>
</dbReference>
<dbReference type="PANTHER" id="PTHR33516:SF2">
    <property type="entry name" value="LEXA REPRESSOR-RELATED"/>
    <property type="match status" value="1"/>
</dbReference>
<dbReference type="Proteomes" id="UP000501802">
    <property type="component" value="Chromosome"/>
</dbReference>
<protein>
    <submittedName>
        <fullName evidence="2">Translesion error-prone DNA polymerase V autoproteolytic subunit</fullName>
        <ecNumber evidence="2">2.7.7.7</ecNumber>
    </submittedName>
</protein>
<feature type="domain" description="Peptidase S24/S26A/S26B/S26C" evidence="1">
    <location>
        <begin position="25"/>
        <end position="141"/>
    </location>
</feature>
<keyword evidence="2" id="KW-0548">Nucleotidyltransferase</keyword>
<name>A0A6G9AQT9_9BACT</name>
<dbReference type="PANTHER" id="PTHR33516">
    <property type="entry name" value="LEXA REPRESSOR"/>
    <property type="match status" value="1"/>
</dbReference>
<evidence type="ECO:0000313" key="2">
    <source>
        <dbReference type="EMBL" id="QIP14770.1"/>
    </source>
</evidence>
<dbReference type="RefSeq" id="WP_167211497.1">
    <property type="nucleotide sequence ID" value="NZ_CP050063.1"/>
</dbReference>
<organism evidence="2 3">
    <name type="scientific">Spirosoma aureum</name>
    <dbReference type="NCBI Taxonomy" id="2692134"/>
    <lineage>
        <taxon>Bacteria</taxon>
        <taxon>Pseudomonadati</taxon>
        <taxon>Bacteroidota</taxon>
        <taxon>Cytophagia</taxon>
        <taxon>Cytophagales</taxon>
        <taxon>Cytophagaceae</taxon>
        <taxon>Spirosoma</taxon>
    </lineage>
</organism>
<dbReference type="NCBIfam" id="NF007621">
    <property type="entry name" value="PRK10276.1"/>
    <property type="match status" value="1"/>
</dbReference>
<gene>
    <name evidence="2" type="primary">umuD</name>
    <name evidence="2" type="ORF">G8759_20175</name>
</gene>
<evidence type="ECO:0000259" key="1">
    <source>
        <dbReference type="Pfam" id="PF00717"/>
    </source>
</evidence>
<dbReference type="EMBL" id="CP050063">
    <property type="protein sequence ID" value="QIP14770.1"/>
    <property type="molecule type" value="Genomic_DNA"/>
</dbReference>
<keyword evidence="3" id="KW-1185">Reference proteome</keyword>
<dbReference type="EC" id="2.7.7.7" evidence="2"/>
<dbReference type="KEGG" id="spib:G8759_20175"/>
<dbReference type="Gene3D" id="2.10.109.10">
    <property type="entry name" value="Umud Fragment, subunit A"/>
    <property type="match status" value="1"/>
</dbReference>
<evidence type="ECO:0000313" key="3">
    <source>
        <dbReference type="Proteomes" id="UP000501802"/>
    </source>
</evidence>
<dbReference type="InterPro" id="IPR036286">
    <property type="entry name" value="LexA/Signal_pep-like_sf"/>
</dbReference>
<dbReference type="Pfam" id="PF00717">
    <property type="entry name" value="Peptidase_S24"/>
    <property type="match status" value="1"/>
</dbReference>
<sequence length="149" mass="16453">MRDQIDHLKPGSIVKAGVSTRYLIPFFSSMVQGGFASPAENYIERRLDLNDLCISHPEATYFVRVTGDSMSGDRIEPGDVLVVDSSRSPSEGKIVVVFYDGGHSVKRIRYVGNMVMLESSNPNYTPIYIHAGEAFSVMGVVTHNIQALR</sequence>
<keyword evidence="2" id="KW-0808">Transferase</keyword>
<dbReference type="InterPro" id="IPR039418">
    <property type="entry name" value="LexA-like"/>
</dbReference>